<keyword evidence="3" id="KW-1185">Reference proteome</keyword>
<accession>A0A7E5WXU6</accession>
<dbReference type="PANTHER" id="PTHR46599:SF3">
    <property type="entry name" value="PIGGYBAC TRANSPOSABLE ELEMENT-DERIVED PROTEIN 4"/>
    <property type="match status" value="1"/>
</dbReference>
<feature type="domain" description="PiggyBac transposable element-derived protein" evidence="2">
    <location>
        <begin position="133"/>
        <end position="507"/>
    </location>
</feature>
<name>A0A7E5WXU6_TRINI</name>
<organism evidence="3 4">
    <name type="scientific">Trichoplusia ni</name>
    <name type="common">Cabbage looper</name>
    <dbReference type="NCBI Taxonomy" id="7111"/>
    <lineage>
        <taxon>Eukaryota</taxon>
        <taxon>Metazoa</taxon>
        <taxon>Ecdysozoa</taxon>
        <taxon>Arthropoda</taxon>
        <taxon>Hexapoda</taxon>
        <taxon>Insecta</taxon>
        <taxon>Pterygota</taxon>
        <taxon>Neoptera</taxon>
        <taxon>Endopterygota</taxon>
        <taxon>Lepidoptera</taxon>
        <taxon>Glossata</taxon>
        <taxon>Ditrysia</taxon>
        <taxon>Noctuoidea</taxon>
        <taxon>Noctuidae</taxon>
        <taxon>Plusiinae</taxon>
        <taxon>Trichoplusia</taxon>
    </lineage>
</organism>
<dbReference type="KEGG" id="tnl:113506687"/>
<dbReference type="GeneID" id="113506687"/>
<feature type="region of interest" description="Disordered" evidence="1">
    <location>
        <begin position="1"/>
        <end position="45"/>
    </location>
</feature>
<evidence type="ECO:0000313" key="3">
    <source>
        <dbReference type="Proteomes" id="UP000322000"/>
    </source>
</evidence>
<dbReference type="RefSeq" id="XP_026745320.1">
    <property type="nucleotide sequence ID" value="XM_026889519.1"/>
</dbReference>
<evidence type="ECO:0000256" key="1">
    <source>
        <dbReference type="SAM" id="MobiDB-lite"/>
    </source>
</evidence>
<dbReference type="InterPro" id="IPR029526">
    <property type="entry name" value="PGBD"/>
</dbReference>
<dbReference type="AlphaFoldDB" id="A0A7E5WXU6"/>
<dbReference type="Pfam" id="PF13843">
    <property type="entry name" value="DDE_Tnp_1_7"/>
    <property type="match status" value="1"/>
</dbReference>
<evidence type="ECO:0000313" key="4">
    <source>
        <dbReference type="RefSeq" id="XP_026745319.1"/>
    </source>
</evidence>
<dbReference type="PANTHER" id="PTHR46599">
    <property type="entry name" value="PIGGYBAC TRANSPOSABLE ELEMENT-DERIVED PROTEIN 4"/>
    <property type="match status" value="1"/>
</dbReference>
<sequence length="627" mass="72277">MEPDRIIDDVGLPEASTSKSVGTGRHFPDDDDYDWQPNQRPHDLDMSYSEILSGPLGEELRVDSGSEEEEEPMSLEELRAILEETAEDVEEDPEEHERLSESFNWSSDYSTFRGQPEVYSQAGERGPNIKETDPLKLFTHVWDHDIMNSIVAQTNEYAWQTIAQASELPDGISAHSRLNDWVETTTDELYKLFAVMIFMSLMVAGRVSEYWSTGTLAMPGFRKLMSIKRYWLLMRFLHFVDNNTISVHGSDRKVAKIQPIIDHCNKKFNSMYTPRREISIDESLLLFKGRLSWIQCIRTKAARFGIKFYELCEAVTGYLLKFEVYTGKKYPQTGDSAEDSLYGFTSASAKVVLRLMQRFLNKGHCLVMDNFYNSVTLTRFLKLNKTDVIGTLNRRRMGTPRDIQILNERKLQKAAVVSRHCGDVSVLSWKDVKLVTTVSTYHNADMLPGRRAGQQILKPVVVHDYNKYMGGVDLKDQMLSMYLMERKRGMKWYLKVFKRLINVSILNIFIIHRENSTNPLSHRQFRYKLAEQLAQKYPNLTLSRLINPPALLRLDGDNHFPIYADSLEDRAGSKRNKIKRNRCVRCSLKKYGKKLTPFARSVRSSFVSVNVGLNTTLSKIYKILSLM</sequence>
<proteinExistence type="predicted"/>
<dbReference type="Proteomes" id="UP000322000">
    <property type="component" value="Chromosome 23"/>
</dbReference>
<evidence type="ECO:0000313" key="5">
    <source>
        <dbReference type="RefSeq" id="XP_026745320.1"/>
    </source>
</evidence>
<gene>
    <name evidence="4 5" type="primary">LOC113506687</name>
</gene>
<feature type="region of interest" description="Disordered" evidence="1">
    <location>
        <begin position="55"/>
        <end position="74"/>
    </location>
</feature>
<feature type="compositionally biased region" description="Acidic residues" evidence="1">
    <location>
        <begin position="65"/>
        <end position="74"/>
    </location>
</feature>
<evidence type="ECO:0000259" key="2">
    <source>
        <dbReference type="Pfam" id="PF13843"/>
    </source>
</evidence>
<reference evidence="4 5" key="1">
    <citation type="submission" date="2025-04" db="UniProtKB">
        <authorList>
            <consortium name="RefSeq"/>
        </authorList>
    </citation>
    <scope>IDENTIFICATION</scope>
</reference>
<protein>
    <submittedName>
        <fullName evidence="4 5">PiggyBac transposable element-derived protein 4-like</fullName>
    </submittedName>
</protein>
<dbReference type="OrthoDB" id="75807at2759"/>
<dbReference type="RefSeq" id="XP_026745319.1">
    <property type="nucleotide sequence ID" value="XM_026889518.1"/>
</dbReference>